<evidence type="ECO:0000313" key="2">
    <source>
        <dbReference type="Proteomes" id="UP000184611"/>
    </source>
</evidence>
<accession>A0A1M7ZZ18</accession>
<proteinExistence type="predicted"/>
<organism evidence="1 2">
    <name type="scientific">Flavobacterium cucumis</name>
    <dbReference type="NCBI Taxonomy" id="416016"/>
    <lineage>
        <taxon>Bacteria</taxon>
        <taxon>Pseudomonadati</taxon>
        <taxon>Bacteroidota</taxon>
        <taxon>Flavobacteriia</taxon>
        <taxon>Flavobacteriales</taxon>
        <taxon>Flavobacteriaceae</taxon>
        <taxon>Flavobacterium</taxon>
    </lineage>
</organism>
<sequence>METLKKINLMHGEFNSMEAREILMEMCNKNINFNKVQNFSSQIRFGEDDEKAINRIAQLKESVSSIAEILEEAKAHNKKLKIKSFIEIAYED</sequence>
<dbReference type="AlphaFoldDB" id="A0A1M7ZZ18"/>
<reference evidence="2" key="1">
    <citation type="submission" date="2016-12" db="EMBL/GenBank/DDBJ databases">
        <authorList>
            <person name="Varghese N."/>
            <person name="Submissions S."/>
        </authorList>
    </citation>
    <scope>NUCLEOTIDE SEQUENCE [LARGE SCALE GENOMIC DNA]</scope>
    <source>
        <strain evidence="2">DSM 18830</strain>
    </source>
</reference>
<protein>
    <submittedName>
        <fullName evidence="1">Uncharacterized protein</fullName>
    </submittedName>
</protein>
<dbReference type="RefSeq" id="WP_073584808.1">
    <property type="nucleotide sequence ID" value="NZ_CBCSEA010000019.1"/>
</dbReference>
<keyword evidence="2" id="KW-1185">Reference proteome</keyword>
<name>A0A1M7ZZ18_9FLAO</name>
<dbReference type="STRING" id="416016.SAMN05443547_2430"/>
<dbReference type="OrthoDB" id="680899at2"/>
<gene>
    <name evidence="1" type="ORF">SAMN05443547_2430</name>
</gene>
<dbReference type="Proteomes" id="UP000184611">
    <property type="component" value="Unassembled WGS sequence"/>
</dbReference>
<dbReference type="EMBL" id="FRYK01000005">
    <property type="protein sequence ID" value="SHO74050.1"/>
    <property type="molecule type" value="Genomic_DNA"/>
</dbReference>
<evidence type="ECO:0000313" key="1">
    <source>
        <dbReference type="EMBL" id="SHO74050.1"/>
    </source>
</evidence>